<dbReference type="GO" id="GO:0005886">
    <property type="term" value="C:plasma membrane"/>
    <property type="evidence" value="ECO:0007669"/>
    <property type="project" value="InterPro"/>
</dbReference>
<accession>A0A8T3D1C5</accession>
<dbReference type="PANTHER" id="PTHR46842">
    <property type="entry name" value="TRANSMEMBRANE PROTEIN 266"/>
    <property type="match status" value="1"/>
</dbReference>
<evidence type="ECO:0000256" key="3">
    <source>
        <dbReference type="ARBA" id="ARBA00022989"/>
    </source>
</evidence>
<dbReference type="GO" id="GO:0030425">
    <property type="term" value="C:dendrite"/>
    <property type="evidence" value="ECO:0007669"/>
    <property type="project" value="TreeGrafter"/>
</dbReference>
<dbReference type="PANTHER" id="PTHR46842:SF1">
    <property type="entry name" value="TRANSMEMBRANE PROTEIN 266"/>
    <property type="match status" value="1"/>
</dbReference>
<dbReference type="EMBL" id="JAERUA010000015">
    <property type="protein sequence ID" value="KAI1889782.1"/>
    <property type="molecule type" value="Genomic_DNA"/>
</dbReference>
<evidence type="ECO:0000256" key="4">
    <source>
        <dbReference type="ARBA" id="ARBA00023136"/>
    </source>
</evidence>
<feature type="coiled-coil region" evidence="5">
    <location>
        <begin position="235"/>
        <end position="262"/>
    </location>
</feature>
<reference evidence="8" key="1">
    <citation type="submission" date="2021-01" db="EMBL/GenBank/DDBJ databases">
        <authorList>
            <person name="Zahm M."/>
            <person name="Roques C."/>
            <person name="Cabau C."/>
            <person name="Klopp C."/>
            <person name="Donnadieu C."/>
            <person name="Jouanno E."/>
            <person name="Lampietro C."/>
            <person name="Louis A."/>
            <person name="Herpin A."/>
            <person name="Echchiki A."/>
            <person name="Berthelot C."/>
            <person name="Parey E."/>
            <person name="Roest-Crollius H."/>
            <person name="Braasch I."/>
            <person name="Postlethwait J."/>
            <person name="Bobe J."/>
            <person name="Montfort J."/>
            <person name="Bouchez O."/>
            <person name="Begum T."/>
            <person name="Mejri S."/>
            <person name="Adams A."/>
            <person name="Chen W.-J."/>
            <person name="Guiguen Y."/>
        </authorList>
    </citation>
    <scope>NUCLEOTIDE SEQUENCE</scope>
    <source>
        <tissue evidence="8">Blood</tissue>
    </source>
</reference>
<dbReference type="GO" id="GO:0022832">
    <property type="term" value="F:voltage-gated channel activity"/>
    <property type="evidence" value="ECO:0007669"/>
    <property type="project" value="InterPro"/>
</dbReference>
<dbReference type="Gene3D" id="1.20.120.350">
    <property type="entry name" value="Voltage-gated potassium channels. Chain C"/>
    <property type="match status" value="1"/>
</dbReference>
<protein>
    <recommendedName>
        <fullName evidence="10">Transmembrane protein 266</fullName>
    </recommendedName>
</protein>
<evidence type="ECO:0000313" key="9">
    <source>
        <dbReference type="Proteomes" id="UP000829720"/>
    </source>
</evidence>
<keyword evidence="9" id="KW-1185">Reference proteome</keyword>
<keyword evidence="4 7" id="KW-0472">Membrane</keyword>
<organism evidence="8 9">
    <name type="scientific">Albula goreensis</name>
    <dbReference type="NCBI Taxonomy" id="1534307"/>
    <lineage>
        <taxon>Eukaryota</taxon>
        <taxon>Metazoa</taxon>
        <taxon>Chordata</taxon>
        <taxon>Craniata</taxon>
        <taxon>Vertebrata</taxon>
        <taxon>Euteleostomi</taxon>
        <taxon>Actinopterygii</taxon>
        <taxon>Neopterygii</taxon>
        <taxon>Teleostei</taxon>
        <taxon>Albuliformes</taxon>
        <taxon>Albulidae</taxon>
        <taxon>Albula</taxon>
    </lineage>
</organism>
<feature type="transmembrane region" description="Helical" evidence="7">
    <location>
        <begin position="130"/>
        <end position="149"/>
    </location>
</feature>
<evidence type="ECO:0000313" key="8">
    <source>
        <dbReference type="EMBL" id="KAI1889782.1"/>
    </source>
</evidence>
<dbReference type="AlphaFoldDB" id="A0A8T3D1C5"/>
<dbReference type="InterPro" id="IPR027359">
    <property type="entry name" value="Volt_channel_dom_sf"/>
</dbReference>
<evidence type="ECO:0000256" key="5">
    <source>
        <dbReference type="SAM" id="Coils"/>
    </source>
</evidence>
<comment type="subcellular location">
    <subcellularLocation>
        <location evidence="1">Membrane</location>
        <topology evidence="1">Multi-pass membrane protein</topology>
    </subcellularLocation>
</comment>
<evidence type="ECO:0000256" key="1">
    <source>
        <dbReference type="ARBA" id="ARBA00004141"/>
    </source>
</evidence>
<evidence type="ECO:0000256" key="2">
    <source>
        <dbReference type="ARBA" id="ARBA00022692"/>
    </source>
</evidence>
<dbReference type="OrthoDB" id="427456at2759"/>
<feature type="region of interest" description="Disordered" evidence="6">
    <location>
        <begin position="311"/>
        <end position="333"/>
    </location>
</feature>
<proteinExistence type="predicted"/>
<sequence>MQSSSLSMTNPQDTQQAGMSDLEIISQQAEEENQCVAPVQLVGFTYRDLPLAALDLSLAGSQLLSNLDEEDTREGSNWLKPCCGQRAALWQVFLFSAGFNCVLVACVVLVVVLLALELLIDTKLLQFTNAFQFASIVHWISLVILSVFFSEVRNTTTRPEIDKTVFRIVILGIWDYIENKVEVFDGAVIVLSLAPMVASTVANGPSSPWDAISLIITLRIWRVKRIIDAYVLQVKVEMELEIQQYEKAKAVREEQLERLTQICQEQAFEIRQLRAHLAQQDLDLAAEREAAMQIHRVWDKQGGTFQVVDGLTPGESDDEGRGGAIEPRPPADSIVRDDMNNYISQYYSEPSSDMGASEMGTRVITTAAIDVHLPDNPSYVSSAMLGVDVPGPPPRVGMSVSDTSVAASHSAGVSSTRGQSVSSHTLSSSTDCSTAREASSDYCPLVGSGGQRNPLLFCGSVPPGQELPSRGPRDHSAVVQELLSSLTGDSCLAQKGLDPVNLKLPSPTGSTKTSPELEHRVNIYNKKNQESLSVFQTKPLIHLQANEPVLGEKYRLLDPANAPVTRLPDT</sequence>
<keyword evidence="2 7" id="KW-0812">Transmembrane</keyword>
<feature type="transmembrane region" description="Helical" evidence="7">
    <location>
        <begin position="89"/>
        <end position="118"/>
    </location>
</feature>
<comment type="caution">
    <text evidence="8">The sequence shown here is derived from an EMBL/GenBank/DDBJ whole genome shotgun (WGS) entry which is preliminary data.</text>
</comment>
<dbReference type="Proteomes" id="UP000829720">
    <property type="component" value="Unassembled WGS sequence"/>
</dbReference>
<feature type="compositionally biased region" description="Low complexity" evidence="6">
    <location>
        <begin position="404"/>
        <end position="433"/>
    </location>
</feature>
<evidence type="ECO:0000256" key="6">
    <source>
        <dbReference type="SAM" id="MobiDB-lite"/>
    </source>
</evidence>
<keyword evidence="3 7" id="KW-1133">Transmembrane helix</keyword>
<gene>
    <name evidence="8" type="ORF">AGOR_G00166480</name>
</gene>
<evidence type="ECO:0008006" key="10">
    <source>
        <dbReference type="Google" id="ProtNLM"/>
    </source>
</evidence>
<evidence type="ECO:0000256" key="7">
    <source>
        <dbReference type="SAM" id="Phobius"/>
    </source>
</evidence>
<dbReference type="InterPro" id="IPR042857">
    <property type="entry name" value="TMEM266"/>
</dbReference>
<name>A0A8T3D1C5_9TELE</name>
<keyword evidence="5" id="KW-0175">Coiled coil</keyword>
<feature type="region of interest" description="Disordered" evidence="6">
    <location>
        <begin position="394"/>
        <end position="433"/>
    </location>
</feature>